<dbReference type="InterPro" id="IPR011993">
    <property type="entry name" value="PH-like_dom_sf"/>
</dbReference>
<dbReference type="InterPro" id="IPR002404">
    <property type="entry name" value="IRS_PTB"/>
</dbReference>
<organism evidence="3 4">
    <name type="scientific">Silurus meridionalis</name>
    <name type="common">Southern catfish</name>
    <name type="synonym">Silurus soldatovi meridionalis</name>
    <dbReference type="NCBI Taxonomy" id="175797"/>
    <lineage>
        <taxon>Eukaryota</taxon>
        <taxon>Metazoa</taxon>
        <taxon>Chordata</taxon>
        <taxon>Craniata</taxon>
        <taxon>Vertebrata</taxon>
        <taxon>Euteleostomi</taxon>
        <taxon>Actinopterygii</taxon>
        <taxon>Neopterygii</taxon>
        <taxon>Teleostei</taxon>
        <taxon>Ostariophysi</taxon>
        <taxon>Siluriformes</taxon>
        <taxon>Siluridae</taxon>
        <taxon>Silurus</taxon>
    </lineage>
</organism>
<dbReference type="PROSITE" id="PS51064">
    <property type="entry name" value="IRS_PTB"/>
    <property type="match status" value="1"/>
</dbReference>
<name>A0A8T0B2I3_SILME</name>
<reference evidence="3" key="1">
    <citation type="submission" date="2020-08" db="EMBL/GenBank/DDBJ databases">
        <title>Chromosome-level assembly of Southern catfish (Silurus meridionalis) provides insights into visual adaptation to the nocturnal and benthic lifestyles.</title>
        <authorList>
            <person name="Zhang Y."/>
            <person name="Wang D."/>
            <person name="Peng Z."/>
        </authorList>
    </citation>
    <scope>NUCLEOTIDE SEQUENCE</scope>
    <source>
        <strain evidence="3">SWU-2019-XX</strain>
        <tissue evidence="3">Muscle</tissue>
    </source>
</reference>
<dbReference type="SMART" id="SM00310">
    <property type="entry name" value="PTBI"/>
    <property type="match status" value="1"/>
</dbReference>
<keyword evidence="4" id="KW-1185">Reference proteome</keyword>
<protein>
    <recommendedName>
        <fullName evidence="2">IRS-type PTB domain-containing protein</fullName>
    </recommendedName>
</protein>
<dbReference type="GO" id="GO:0005737">
    <property type="term" value="C:cytoplasm"/>
    <property type="evidence" value="ECO:0007669"/>
    <property type="project" value="TreeGrafter"/>
</dbReference>
<dbReference type="Gene3D" id="2.30.29.30">
    <property type="entry name" value="Pleckstrin-homology domain (PH domain)/Phosphotyrosine-binding domain (PTB)"/>
    <property type="match status" value="2"/>
</dbReference>
<evidence type="ECO:0000259" key="2">
    <source>
        <dbReference type="PROSITE" id="PS51064"/>
    </source>
</evidence>
<dbReference type="GO" id="GO:0007169">
    <property type="term" value="P:cell surface receptor protein tyrosine kinase signaling pathway"/>
    <property type="evidence" value="ECO:0007669"/>
    <property type="project" value="TreeGrafter"/>
</dbReference>
<dbReference type="SUPFAM" id="SSF50729">
    <property type="entry name" value="PH domain-like"/>
    <property type="match status" value="2"/>
</dbReference>
<feature type="domain" description="IRS-type PTB" evidence="2">
    <location>
        <begin position="185"/>
        <end position="289"/>
    </location>
</feature>
<dbReference type="SMART" id="SM00233">
    <property type="entry name" value="PH"/>
    <property type="match status" value="1"/>
</dbReference>
<dbReference type="Pfam" id="PF02174">
    <property type="entry name" value="IRS"/>
    <property type="match status" value="1"/>
</dbReference>
<dbReference type="Proteomes" id="UP000606274">
    <property type="component" value="Unassembled WGS sequence"/>
</dbReference>
<gene>
    <name evidence="3" type="ORF">HF521_004937</name>
</gene>
<dbReference type="GO" id="GO:0043410">
    <property type="term" value="P:positive regulation of MAPK cascade"/>
    <property type="evidence" value="ECO:0007669"/>
    <property type="project" value="TreeGrafter"/>
</dbReference>
<evidence type="ECO:0000313" key="4">
    <source>
        <dbReference type="Proteomes" id="UP000606274"/>
    </source>
</evidence>
<sequence length="490" mass="54058">MRAETHINLFGHRSVRRTSVPLRFQRETNSTMDVIVKEGSVFLQGVKFGKKIWRKIWVTVFRPSQVGIGRIEMCDIREGAGVSAKLGALKKAEKRVIRLAECLSVTPALAESCPADCAAFYLNTAQRTYTLAAPVEEDWVSIICSLAFQCNQECGQTKNAQGDGGDKRWTVDATMTENDIYSSLCPGQFQVTVASSEASVRCCMSGTYLLSPEKEALSLLNMKTGHVAFSWPYRLLRRFGLVKEGITIEAGRRCQTGEGHFIFLSKQGPQIYQAIEEAIMHQSVQDLLSKATALPQENTIQRPVQAASPASPKTVISRRNLALPAIPGIKPPPRSPQPECGQAVYATVKPLPKPRNVPPPSILPLPRPMTAVVREIKPVGLDISDNKPHYDSSDSNQRTQSNLDTSGSPLYSSIKHGDRKKPARDTSQGHLKNNQQNSAFCYTAVPVNFKQILSEVLLKEPNRPGPSPTPKSYEASPDLLAEPDYYEIKK</sequence>
<feature type="region of interest" description="Disordered" evidence="1">
    <location>
        <begin position="382"/>
        <end position="434"/>
    </location>
</feature>
<dbReference type="InterPro" id="IPR050996">
    <property type="entry name" value="Docking_Protein_DOK"/>
</dbReference>
<dbReference type="PANTHER" id="PTHR21258:SF58">
    <property type="entry name" value="DOCKING PROTEIN 3-LIKE"/>
    <property type="match status" value="1"/>
</dbReference>
<dbReference type="InterPro" id="IPR001849">
    <property type="entry name" value="PH_domain"/>
</dbReference>
<comment type="caution">
    <text evidence="3">The sequence shown here is derived from an EMBL/GenBank/DDBJ whole genome shotgun (WGS) entry which is preliminary data.</text>
</comment>
<dbReference type="AlphaFoldDB" id="A0A8T0B2I3"/>
<feature type="region of interest" description="Disordered" evidence="1">
    <location>
        <begin position="459"/>
        <end position="490"/>
    </location>
</feature>
<evidence type="ECO:0000256" key="1">
    <source>
        <dbReference type="SAM" id="MobiDB-lite"/>
    </source>
</evidence>
<dbReference type="SMART" id="SM01244">
    <property type="entry name" value="IRS"/>
    <property type="match status" value="1"/>
</dbReference>
<dbReference type="EMBL" id="JABFDY010000014">
    <property type="protein sequence ID" value="KAF7698427.1"/>
    <property type="molecule type" value="Genomic_DNA"/>
</dbReference>
<feature type="compositionally biased region" description="Polar residues" evidence="1">
    <location>
        <begin position="425"/>
        <end position="434"/>
    </location>
</feature>
<dbReference type="OrthoDB" id="6243387at2759"/>
<accession>A0A8T0B2I3</accession>
<proteinExistence type="predicted"/>
<feature type="compositionally biased region" description="Polar residues" evidence="1">
    <location>
        <begin position="393"/>
        <end position="411"/>
    </location>
</feature>
<evidence type="ECO:0000313" key="3">
    <source>
        <dbReference type="EMBL" id="KAF7698427.1"/>
    </source>
</evidence>
<dbReference type="PANTHER" id="PTHR21258">
    <property type="entry name" value="DOCKING PROTEIN RELATED"/>
    <property type="match status" value="1"/>
</dbReference>
<dbReference type="GO" id="GO:0007265">
    <property type="term" value="P:Ras protein signal transduction"/>
    <property type="evidence" value="ECO:0007669"/>
    <property type="project" value="TreeGrafter"/>
</dbReference>